<evidence type="ECO:0000256" key="1">
    <source>
        <dbReference type="SAM" id="Phobius"/>
    </source>
</evidence>
<dbReference type="EnsemblMetazoa" id="GAUT030116-RA">
    <property type="protein sequence ID" value="GAUT030116-PA"/>
    <property type="gene ID" value="GAUT030116"/>
</dbReference>
<keyword evidence="1" id="KW-1133">Transmembrane helix</keyword>
<keyword evidence="1" id="KW-0812">Transmembrane</keyword>
<dbReference type="AlphaFoldDB" id="A0A1A9V9F7"/>
<proteinExistence type="predicted"/>
<organism evidence="2 3">
    <name type="scientific">Glossina austeni</name>
    <name type="common">Savannah tsetse fly</name>
    <dbReference type="NCBI Taxonomy" id="7395"/>
    <lineage>
        <taxon>Eukaryota</taxon>
        <taxon>Metazoa</taxon>
        <taxon>Ecdysozoa</taxon>
        <taxon>Arthropoda</taxon>
        <taxon>Hexapoda</taxon>
        <taxon>Insecta</taxon>
        <taxon>Pterygota</taxon>
        <taxon>Neoptera</taxon>
        <taxon>Endopterygota</taxon>
        <taxon>Diptera</taxon>
        <taxon>Brachycera</taxon>
        <taxon>Muscomorpha</taxon>
        <taxon>Hippoboscoidea</taxon>
        <taxon>Glossinidae</taxon>
        <taxon>Glossina</taxon>
    </lineage>
</organism>
<keyword evidence="3" id="KW-1185">Reference proteome</keyword>
<dbReference type="Proteomes" id="UP000078200">
    <property type="component" value="Unassembled WGS sequence"/>
</dbReference>
<sequence length="117" mass="12778">MCEPHSCLYVLYIMKLYIGFLFLILCLLAVASTSLDGTETAVENVEQLQLRLPPRAENGTKQSLEPRRRITCRAATAYASASTIAVTTSRSLKTATGCTSTVTTRTTSQTQLSFLPI</sequence>
<reference evidence="2" key="1">
    <citation type="submission" date="2020-05" db="UniProtKB">
        <authorList>
            <consortium name="EnsemblMetazoa"/>
        </authorList>
    </citation>
    <scope>IDENTIFICATION</scope>
    <source>
        <strain evidence="2">TTRI</strain>
    </source>
</reference>
<feature type="transmembrane region" description="Helical" evidence="1">
    <location>
        <begin position="7"/>
        <end position="31"/>
    </location>
</feature>
<evidence type="ECO:0000313" key="2">
    <source>
        <dbReference type="EnsemblMetazoa" id="GAUT030116-PA"/>
    </source>
</evidence>
<dbReference type="VEuPathDB" id="VectorBase:GAUT030116"/>
<protein>
    <submittedName>
        <fullName evidence="2">Uncharacterized protein</fullName>
    </submittedName>
</protein>
<evidence type="ECO:0000313" key="3">
    <source>
        <dbReference type="Proteomes" id="UP000078200"/>
    </source>
</evidence>
<accession>A0A1A9V9F7</accession>
<keyword evidence="1" id="KW-0472">Membrane</keyword>
<name>A0A1A9V9F7_GLOAU</name>